<evidence type="ECO:0000313" key="5">
    <source>
        <dbReference type="EMBL" id="RMQ82116.1"/>
    </source>
</evidence>
<comment type="caution">
    <text evidence="5">The sequence shown here is derived from an EMBL/GenBank/DDBJ whole genome shotgun (WGS) entry which is preliminary data.</text>
</comment>
<organism evidence="5 6">
    <name type="scientific">Pseudomonas salomonii</name>
    <dbReference type="NCBI Taxonomy" id="191391"/>
    <lineage>
        <taxon>Bacteria</taxon>
        <taxon>Pseudomonadati</taxon>
        <taxon>Pseudomonadota</taxon>
        <taxon>Gammaproteobacteria</taxon>
        <taxon>Pseudomonadales</taxon>
        <taxon>Pseudomonadaceae</taxon>
        <taxon>Pseudomonas</taxon>
    </lineage>
</organism>
<comment type="similarity">
    <text evidence="1 4">Belongs to the glycerate kinase type-1 family.</text>
</comment>
<accession>A0A3M4PVA5</accession>
<dbReference type="PANTHER" id="PTHR21599">
    <property type="entry name" value="GLYCERATE KINASE"/>
    <property type="match status" value="1"/>
</dbReference>
<evidence type="ECO:0000313" key="6">
    <source>
        <dbReference type="Proteomes" id="UP000277179"/>
    </source>
</evidence>
<evidence type="ECO:0000256" key="2">
    <source>
        <dbReference type="ARBA" id="ARBA00022679"/>
    </source>
</evidence>
<evidence type="ECO:0008006" key="7">
    <source>
        <dbReference type="Google" id="ProtNLM"/>
    </source>
</evidence>
<keyword evidence="3 4" id="KW-0418">Kinase</keyword>
<evidence type="ECO:0000256" key="4">
    <source>
        <dbReference type="PIRNR" id="PIRNR006078"/>
    </source>
</evidence>
<reference evidence="5 6" key="1">
    <citation type="submission" date="2018-08" db="EMBL/GenBank/DDBJ databases">
        <title>Recombination of ecologically and evolutionarily significant loci maintains genetic cohesion in the Pseudomonas syringae species complex.</title>
        <authorList>
            <person name="Dillon M."/>
            <person name="Thakur S."/>
            <person name="Almeida R.N.D."/>
            <person name="Weir B.S."/>
            <person name="Guttman D.S."/>
        </authorList>
    </citation>
    <scope>NUCLEOTIDE SEQUENCE [LARGE SCALE GENOMIC DNA]</scope>
    <source>
        <strain evidence="5 6">ICMP 11288</strain>
    </source>
</reference>
<dbReference type="InterPro" id="IPR018197">
    <property type="entry name" value="Glycerate_kinase_RE-like"/>
</dbReference>
<evidence type="ECO:0000256" key="1">
    <source>
        <dbReference type="ARBA" id="ARBA00006284"/>
    </source>
</evidence>
<dbReference type="NCBIfam" id="TIGR00045">
    <property type="entry name" value="glycerate kinase"/>
    <property type="match status" value="1"/>
</dbReference>
<dbReference type="Gene3D" id="3.90.1510.10">
    <property type="entry name" value="Glycerate kinase, domain 2"/>
    <property type="match status" value="1"/>
</dbReference>
<dbReference type="PIRSF" id="PIRSF006078">
    <property type="entry name" value="GlxK"/>
    <property type="match status" value="1"/>
</dbReference>
<protein>
    <recommendedName>
        <fullName evidence="7">Glycerate kinase</fullName>
    </recommendedName>
</protein>
<name>A0A3M4PVA5_9PSED</name>
<dbReference type="Pfam" id="PF02595">
    <property type="entry name" value="Gly_kinase"/>
    <property type="match status" value="1"/>
</dbReference>
<dbReference type="InterPro" id="IPR036129">
    <property type="entry name" value="Glycerate_kinase_sf"/>
</dbReference>
<dbReference type="Gene3D" id="3.40.50.10350">
    <property type="entry name" value="Glycerate kinase, domain 1"/>
    <property type="match status" value="1"/>
</dbReference>
<dbReference type="AlphaFoldDB" id="A0A3M4PVA5"/>
<dbReference type="InterPro" id="IPR004381">
    <property type="entry name" value="Glycerate_kinase"/>
</dbReference>
<keyword evidence="2 4" id="KW-0808">Transferase</keyword>
<dbReference type="PANTHER" id="PTHR21599:SF0">
    <property type="entry name" value="GLYCERATE KINASE"/>
    <property type="match status" value="1"/>
</dbReference>
<dbReference type="SUPFAM" id="SSF110738">
    <property type="entry name" value="Glycerate kinase I"/>
    <property type="match status" value="1"/>
</dbReference>
<dbReference type="InterPro" id="IPR018193">
    <property type="entry name" value="Glyc_kinase_flavodox-like_fold"/>
</dbReference>
<dbReference type="GO" id="GO:0008887">
    <property type="term" value="F:glycerate kinase activity"/>
    <property type="evidence" value="ECO:0007669"/>
    <property type="project" value="UniProtKB-UniRule"/>
</dbReference>
<evidence type="ECO:0000256" key="3">
    <source>
        <dbReference type="ARBA" id="ARBA00022777"/>
    </source>
</evidence>
<sequence length="404" mass="42058">MHRTGVIADGNWQHGRYKNRRKPMKIIIAPDSFKDSLSAEGVAQAIADGLVQVWPDAQLIQCPMADGGEGTVDAVLAACNGELRRATVRGPLGEAVEARWGWLADSHTAMIEMAEASGLQRVPTGQRDACISSTFGTGELIRAALDAGAQRIILAIGGSATNDGGAGAMQALGVQLFNAQDQALAPGGLALAGLTRMSLEHLDPRLAQVRFEIAADVNNPLCGPHGASAIFGPQKGANPQQVEQLDAALGHFADHCAKVLPKDVRDEPGSGAAGGLGFAAKAFLGAQFRAGVEVVAELVGLDAAVRGADLVITGEGRFDAQTLRGKTPFGVARIAQRHGVPVIVIAGTLGEGYEHMYAHGVVAAFALPSGPMSLEQACSEAPRLLRERAADIARVWRTALGQRS</sequence>
<dbReference type="GO" id="GO:0031388">
    <property type="term" value="P:organic acid phosphorylation"/>
    <property type="evidence" value="ECO:0007669"/>
    <property type="project" value="UniProtKB-UniRule"/>
</dbReference>
<dbReference type="EMBL" id="RBRL01000441">
    <property type="protein sequence ID" value="RMQ82116.1"/>
    <property type="molecule type" value="Genomic_DNA"/>
</dbReference>
<proteinExistence type="inferred from homology"/>
<gene>
    <name evidence="5" type="ORF">ALP97_03083</name>
</gene>
<dbReference type="Proteomes" id="UP000277179">
    <property type="component" value="Unassembled WGS sequence"/>
</dbReference>